<keyword evidence="8" id="KW-0333">Golgi apparatus</keyword>
<keyword evidence="4" id="KW-0808">Transferase</keyword>
<keyword evidence="3" id="KW-0328">Glycosyltransferase</keyword>
<dbReference type="GO" id="GO:0005230">
    <property type="term" value="F:extracellular ligand-gated monoatomic ion channel activity"/>
    <property type="evidence" value="ECO:0007669"/>
    <property type="project" value="InterPro"/>
</dbReference>
<comment type="subcellular location">
    <subcellularLocation>
        <location evidence="1">Golgi apparatus membrane</location>
        <topology evidence="1">Single-pass type II membrane protein</topology>
    </subcellularLocation>
</comment>
<feature type="domain" description="Neurotransmitter-gated ion-channel ligand-binding" evidence="14">
    <location>
        <begin position="82"/>
        <end position="180"/>
    </location>
</feature>
<dbReference type="Gene3D" id="3.90.550.50">
    <property type="match status" value="1"/>
</dbReference>
<evidence type="ECO:0000256" key="3">
    <source>
        <dbReference type="ARBA" id="ARBA00022676"/>
    </source>
</evidence>
<feature type="chain" id="PRO_5042991116" evidence="13">
    <location>
        <begin position="23"/>
        <end position="924"/>
    </location>
</feature>
<evidence type="ECO:0000256" key="4">
    <source>
        <dbReference type="ARBA" id="ARBA00022679"/>
    </source>
</evidence>
<feature type="transmembrane region" description="Helical" evidence="12">
    <location>
        <begin position="571"/>
        <end position="590"/>
    </location>
</feature>
<evidence type="ECO:0000259" key="15">
    <source>
        <dbReference type="Pfam" id="PF07051"/>
    </source>
</evidence>
<sequence length="924" mass="106624">MPTSRLFFAFIFLNSCYEVVFSTLPNCSNEVEVENFVHSPRFSSLYSLKANLTKVKLNATTIALEKNDLSLRIEEILPQNQSTYLRRRPPTFCDRPANANFHLTLLSLDSINESDMTFTLDFWLTISWYDTRLRFPEESIRDIRLLDINWFEEIWKPDIIFRNAREVKMFDQIVPNRALKMMRGQVVVLVSKRDEESDEEDDYEMKGLALPVAPFDINSVDETVTPLTSQEYLQQVIAQRSKLPDVVTAVVPKPVKETIRSSVADLFKPYMLTREEKRALQECNSESFYRRCVPLMTVLGLGAYYGVHLGYLKKNINYGAAPKVTVGLVVGFIAGKLSYQDACEEKILRLPGGKLKESVLMSRSKRDGSLWKSYDDGGVYKDASISYALPPYADRGFSSYQQPNRSSEIDVERPMDTFDDSFRIRSEFSDEEQSLPAVPPSTSVSYDELRSRNREEYESRRRNFRPGSVDDYPPFTGPYTPPSPPPKPEFVDRAADPYAQYGSNEQHYAQAQNRVPPQHISDISVYDIVKSDIVSSSIRHTFVNRESSTKRNQTVNSKSNMVPAVSFRKRYCGVIILFLLFCFLIFYSLIDADQMQTSYLPDYGSVVGWEFNRTRNASDYILPDTITSIIEGKNICSNKSPPQIMLIVCSKVENFDLRNAIRNTWAYFPHKKFNVTVAFLMGLSTDSKLNKQVREESDRFEDIIVENFIDTYNNLTLKTLMLLKWVKNNCDSASYVMKADDDIYINIDNLVYFINNYPKTNLSNALMGELACGSVPVRDFDSKWFMPRYMYSDKLYPNYLKGYGYFMSISVALRLYEEAFNIPVVHMEDVFFTGLCAYRAGVIPSQPYLFRPKKSKGIECTTDDKDRILFRHEISYEGMFLVHHFLKRCNDEVPLSFFERLFSHSVAEVDSFQSEKYCEEWKSG</sequence>
<keyword evidence="13" id="KW-0732">Signal</keyword>
<evidence type="ECO:0000256" key="11">
    <source>
        <dbReference type="SAM" id="MobiDB-lite"/>
    </source>
</evidence>
<evidence type="ECO:0000256" key="9">
    <source>
        <dbReference type="ARBA" id="ARBA00023136"/>
    </source>
</evidence>
<dbReference type="GO" id="GO:0016758">
    <property type="term" value="F:hexosyltransferase activity"/>
    <property type="evidence" value="ECO:0007669"/>
    <property type="project" value="InterPro"/>
</dbReference>
<keyword evidence="10" id="KW-0325">Glycoprotein</keyword>
<keyword evidence="17" id="KW-1185">Reference proteome</keyword>
<evidence type="ECO:0000256" key="12">
    <source>
        <dbReference type="SAM" id="Phobius"/>
    </source>
</evidence>
<dbReference type="SUPFAM" id="SSF63712">
    <property type="entry name" value="Nicotinic receptor ligand binding domain-like"/>
    <property type="match status" value="1"/>
</dbReference>
<feature type="region of interest" description="Disordered" evidence="11">
    <location>
        <begin position="428"/>
        <end position="493"/>
    </location>
</feature>
<dbReference type="InterPro" id="IPR002659">
    <property type="entry name" value="Glyco_trans_31"/>
</dbReference>
<evidence type="ECO:0000256" key="5">
    <source>
        <dbReference type="ARBA" id="ARBA00022692"/>
    </source>
</evidence>
<keyword evidence="7 12" id="KW-1133">Transmembrane helix</keyword>
<evidence type="ECO:0000259" key="14">
    <source>
        <dbReference type="Pfam" id="PF02931"/>
    </source>
</evidence>
<dbReference type="Pfam" id="PF01762">
    <property type="entry name" value="Galactosyl_T"/>
    <property type="match status" value="1"/>
</dbReference>
<feature type="transmembrane region" description="Helical" evidence="12">
    <location>
        <begin position="288"/>
        <end position="307"/>
    </location>
</feature>
<dbReference type="EMBL" id="JBBCAQ010000006">
    <property type="protein sequence ID" value="KAK7603089.1"/>
    <property type="molecule type" value="Genomic_DNA"/>
</dbReference>
<evidence type="ECO:0000256" key="6">
    <source>
        <dbReference type="ARBA" id="ARBA00022968"/>
    </source>
</evidence>
<dbReference type="Proteomes" id="UP001367676">
    <property type="component" value="Unassembled WGS sequence"/>
</dbReference>
<dbReference type="Gene3D" id="2.70.170.10">
    <property type="entry name" value="Neurotransmitter-gated ion-channel ligand-binding domain"/>
    <property type="match status" value="1"/>
</dbReference>
<dbReference type="GO" id="GO:0000139">
    <property type="term" value="C:Golgi membrane"/>
    <property type="evidence" value="ECO:0007669"/>
    <property type="project" value="UniProtKB-SubCell"/>
</dbReference>
<evidence type="ECO:0000256" key="7">
    <source>
        <dbReference type="ARBA" id="ARBA00022989"/>
    </source>
</evidence>
<protein>
    <submittedName>
        <fullName evidence="16">Uncharacterized protein</fullName>
    </submittedName>
</protein>
<proteinExistence type="inferred from homology"/>
<name>A0AAN9U0P7_9HEMI</name>
<evidence type="ECO:0000256" key="1">
    <source>
        <dbReference type="ARBA" id="ARBA00004323"/>
    </source>
</evidence>
<dbReference type="PANTHER" id="PTHR11214">
    <property type="entry name" value="BETA-1,3-N-ACETYLGLUCOSAMINYLTRANSFERASE"/>
    <property type="match status" value="1"/>
</dbReference>
<dbReference type="GO" id="GO:0006493">
    <property type="term" value="P:protein O-linked glycosylation"/>
    <property type="evidence" value="ECO:0007669"/>
    <property type="project" value="TreeGrafter"/>
</dbReference>
<keyword evidence="9 12" id="KW-0472">Membrane</keyword>
<dbReference type="InterPro" id="IPR036734">
    <property type="entry name" value="Neur_chan_lig-bd_sf"/>
</dbReference>
<feature type="signal peptide" evidence="13">
    <location>
        <begin position="1"/>
        <end position="22"/>
    </location>
</feature>
<gene>
    <name evidence="16" type="ORF">V9T40_003088</name>
</gene>
<evidence type="ECO:0000256" key="13">
    <source>
        <dbReference type="SAM" id="SignalP"/>
    </source>
</evidence>
<keyword evidence="6" id="KW-0735">Signal-anchor</keyword>
<dbReference type="PANTHER" id="PTHR11214:SF314">
    <property type="entry name" value="HEXOSYLTRANSFERASE"/>
    <property type="match status" value="1"/>
</dbReference>
<dbReference type="Pfam" id="PF07051">
    <property type="entry name" value="OCIA"/>
    <property type="match status" value="1"/>
</dbReference>
<evidence type="ECO:0000313" key="17">
    <source>
        <dbReference type="Proteomes" id="UP001367676"/>
    </source>
</evidence>
<dbReference type="FunFam" id="3.90.550.50:FF:000001">
    <property type="entry name" value="Hexosyltransferase"/>
    <property type="match status" value="1"/>
</dbReference>
<evidence type="ECO:0000256" key="2">
    <source>
        <dbReference type="ARBA" id="ARBA00008661"/>
    </source>
</evidence>
<evidence type="ECO:0000313" key="16">
    <source>
        <dbReference type="EMBL" id="KAK7603089.1"/>
    </source>
</evidence>
<dbReference type="InterPro" id="IPR006202">
    <property type="entry name" value="Neur_chan_lig-bd"/>
</dbReference>
<comment type="similarity">
    <text evidence="2">Belongs to the glycosyltransferase 31 family.</text>
</comment>
<evidence type="ECO:0000256" key="8">
    <source>
        <dbReference type="ARBA" id="ARBA00023034"/>
    </source>
</evidence>
<feature type="compositionally biased region" description="Pro residues" evidence="11">
    <location>
        <begin position="475"/>
        <end position="488"/>
    </location>
</feature>
<dbReference type="InterPro" id="IPR009764">
    <property type="entry name" value="OCIA_dom"/>
</dbReference>
<keyword evidence="5 12" id="KW-0812">Transmembrane</keyword>
<evidence type="ECO:0000256" key="10">
    <source>
        <dbReference type="ARBA" id="ARBA00023180"/>
    </source>
</evidence>
<dbReference type="AlphaFoldDB" id="A0AAN9U0P7"/>
<feature type="compositionally biased region" description="Basic and acidic residues" evidence="11">
    <location>
        <begin position="447"/>
        <end position="461"/>
    </location>
</feature>
<reference evidence="16 17" key="1">
    <citation type="submission" date="2024-03" db="EMBL/GenBank/DDBJ databases">
        <title>Adaptation during the transition from Ophiocordyceps entomopathogen to insect associate is accompanied by gene loss and intensified selection.</title>
        <authorList>
            <person name="Ward C.M."/>
            <person name="Onetto C.A."/>
            <person name="Borneman A.R."/>
        </authorList>
    </citation>
    <scope>NUCLEOTIDE SEQUENCE [LARGE SCALE GENOMIC DNA]</scope>
    <source>
        <strain evidence="16">AWRI1</strain>
        <tissue evidence="16">Single Adult Female</tissue>
    </source>
</reference>
<dbReference type="Pfam" id="PF02931">
    <property type="entry name" value="Neur_chan_LBD"/>
    <property type="match status" value="1"/>
</dbReference>
<comment type="caution">
    <text evidence="16">The sequence shown here is derived from an EMBL/GenBank/DDBJ whole genome shotgun (WGS) entry which is preliminary data.</text>
</comment>
<accession>A0AAN9U0P7</accession>
<organism evidence="16 17">
    <name type="scientific">Parthenolecanium corni</name>
    <dbReference type="NCBI Taxonomy" id="536013"/>
    <lineage>
        <taxon>Eukaryota</taxon>
        <taxon>Metazoa</taxon>
        <taxon>Ecdysozoa</taxon>
        <taxon>Arthropoda</taxon>
        <taxon>Hexapoda</taxon>
        <taxon>Insecta</taxon>
        <taxon>Pterygota</taxon>
        <taxon>Neoptera</taxon>
        <taxon>Paraneoptera</taxon>
        <taxon>Hemiptera</taxon>
        <taxon>Sternorrhyncha</taxon>
        <taxon>Coccoidea</taxon>
        <taxon>Coccidae</taxon>
        <taxon>Parthenolecanium</taxon>
    </lineage>
</organism>
<feature type="domain" description="OCIA" evidence="15">
    <location>
        <begin position="270"/>
        <end position="351"/>
    </location>
</feature>